<dbReference type="PANTHER" id="PTHR30483:SF6">
    <property type="entry name" value="PERIPLASMIC BINDING PROTEIN OF ABC TRANSPORTER FOR NATURAL AMINO ACIDS"/>
    <property type="match status" value="1"/>
</dbReference>
<proteinExistence type="inferred from homology"/>
<gene>
    <name evidence="4" type="ORF">TRIP_B40057</name>
</gene>
<accession>A0A653ADI8</accession>
<comment type="similarity">
    <text evidence="1">Belongs to the leucine-binding protein family.</text>
</comment>
<name>A0A653ADI8_UNCDX</name>
<dbReference type="InterPro" id="IPR028082">
    <property type="entry name" value="Peripla_BP_I"/>
</dbReference>
<protein>
    <submittedName>
        <fullName evidence="4">Amino acid/amide ABC transporter substrate-binding protein, HAAT family</fullName>
    </submittedName>
</protein>
<evidence type="ECO:0000259" key="3">
    <source>
        <dbReference type="Pfam" id="PF13458"/>
    </source>
</evidence>
<dbReference type="PANTHER" id="PTHR30483">
    <property type="entry name" value="LEUCINE-SPECIFIC-BINDING PROTEIN"/>
    <property type="match status" value="1"/>
</dbReference>
<sequence length="263" mass="28293">MKKRCFLTGMSGVLVGLLALVGLFTLTDRESAAAEPVKIGYTISLSGVYTALGIDMRDGLNLYMEEIGHQAGGRKIEVLVEDIGSNQISQAMDMARKLVQKNNIDILAGVVGTGSAYALAEFVQKYNIPFVISNAGADDLTQRKSNPLIVRPAFVNSAGSHPLGVWAYENGYRKAVAMGADYAAGYEHVGGICRTFTQMGGRIVQEIWPPLGTKDYAPYLAKISKEADVVMVFFAGRIPSASSSSLRSTASIRGWLSSEKAIW</sequence>
<evidence type="ECO:0000313" key="4">
    <source>
        <dbReference type="EMBL" id="VBB46139.1"/>
    </source>
</evidence>
<dbReference type="Pfam" id="PF13458">
    <property type="entry name" value="Peripla_BP_6"/>
    <property type="match status" value="1"/>
</dbReference>
<evidence type="ECO:0000256" key="1">
    <source>
        <dbReference type="ARBA" id="ARBA00010062"/>
    </source>
</evidence>
<feature type="domain" description="Leucine-binding protein" evidence="3">
    <location>
        <begin position="36"/>
        <end position="236"/>
    </location>
</feature>
<evidence type="ECO:0000256" key="2">
    <source>
        <dbReference type="ARBA" id="ARBA00022729"/>
    </source>
</evidence>
<dbReference type="AlphaFoldDB" id="A0A653ADI8"/>
<dbReference type="InterPro" id="IPR028081">
    <property type="entry name" value="Leu-bd"/>
</dbReference>
<dbReference type="EMBL" id="UPXX01000031">
    <property type="protein sequence ID" value="VBB46139.1"/>
    <property type="molecule type" value="Genomic_DNA"/>
</dbReference>
<keyword evidence="2" id="KW-0732">Signal</keyword>
<dbReference type="InterPro" id="IPR051010">
    <property type="entry name" value="BCAA_transport"/>
</dbReference>
<reference evidence="4" key="1">
    <citation type="submission" date="2018-07" db="EMBL/GenBank/DDBJ databases">
        <authorList>
            <consortium name="Genoscope - CEA"/>
            <person name="William W."/>
        </authorList>
    </citation>
    <scope>NUCLEOTIDE SEQUENCE</scope>
    <source>
        <strain evidence="4">IK1</strain>
    </source>
</reference>
<organism evidence="4">
    <name type="scientific">Uncultured Desulfatiglans sp</name>
    <dbReference type="NCBI Taxonomy" id="1748965"/>
    <lineage>
        <taxon>Bacteria</taxon>
        <taxon>Pseudomonadati</taxon>
        <taxon>Thermodesulfobacteriota</taxon>
        <taxon>Desulfobacteria</taxon>
        <taxon>Desulfatiglandales</taxon>
        <taxon>Desulfatiglandaceae</taxon>
        <taxon>Desulfatiglans</taxon>
        <taxon>environmental samples</taxon>
    </lineage>
</organism>
<dbReference type="SUPFAM" id="SSF53822">
    <property type="entry name" value="Periplasmic binding protein-like I"/>
    <property type="match status" value="1"/>
</dbReference>
<dbReference type="Gene3D" id="3.40.50.2300">
    <property type="match status" value="1"/>
</dbReference>